<accession>A0ABS5BXH7</accession>
<keyword evidence="3" id="KW-0378">Hydrolase</keyword>
<dbReference type="InterPro" id="IPR014883">
    <property type="entry name" value="VRR_NUC"/>
</dbReference>
<name>A0ABS5BXH7_9BACT</name>
<feature type="domain" description="VRR-NUC" evidence="4">
    <location>
        <begin position="7"/>
        <end position="89"/>
    </location>
</feature>
<keyword evidence="6" id="KW-1185">Reference proteome</keyword>
<dbReference type="Pfam" id="PF08774">
    <property type="entry name" value="VRR_NUC"/>
    <property type="match status" value="1"/>
</dbReference>
<dbReference type="InterPro" id="IPR011856">
    <property type="entry name" value="tRNA_endonuc-like_dom_sf"/>
</dbReference>
<comment type="caution">
    <text evidence="5">The sequence shown here is derived from an EMBL/GenBank/DDBJ whole genome shotgun (WGS) entry which is preliminary data.</text>
</comment>
<evidence type="ECO:0000313" key="5">
    <source>
        <dbReference type="EMBL" id="MBP3958368.1"/>
    </source>
</evidence>
<dbReference type="RefSeq" id="WP_210658285.1">
    <property type="nucleotide sequence ID" value="NZ_JAGKQQ010000001.1"/>
</dbReference>
<evidence type="ECO:0000313" key="6">
    <source>
        <dbReference type="Proteomes" id="UP000676565"/>
    </source>
</evidence>
<dbReference type="Gene3D" id="3.40.1350.10">
    <property type="match status" value="1"/>
</dbReference>
<gene>
    <name evidence="5" type="ORF">J8F10_24225</name>
</gene>
<evidence type="ECO:0000256" key="1">
    <source>
        <dbReference type="ARBA" id="ARBA00001946"/>
    </source>
</evidence>
<dbReference type="SMART" id="SM00990">
    <property type="entry name" value="VRR_NUC"/>
    <property type="match status" value="1"/>
</dbReference>
<keyword evidence="2" id="KW-0540">Nuclease</keyword>
<comment type="cofactor">
    <cofactor evidence="1">
        <name>Mg(2+)</name>
        <dbReference type="ChEBI" id="CHEBI:18420"/>
    </cofactor>
</comment>
<evidence type="ECO:0000259" key="4">
    <source>
        <dbReference type="SMART" id="SM00990"/>
    </source>
</evidence>
<organism evidence="5 6">
    <name type="scientific">Gemmata palustris</name>
    <dbReference type="NCBI Taxonomy" id="2822762"/>
    <lineage>
        <taxon>Bacteria</taxon>
        <taxon>Pseudomonadati</taxon>
        <taxon>Planctomycetota</taxon>
        <taxon>Planctomycetia</taxon>
        <taxon>Gemmatales</taxon>
        <taxon>Gemmataceae</taxon>
        <taxon>Gemmata</taxon>
    </lineage>
</organism>
<reference evidence="5 6" key="1">
    <citation type="submission" date="2021-04" db="EMBL/GenBank/DDBJ databases">
        <authorList>
            <person name="Ivanova A."/>
        </authorList>
    </citation>
    <scope>NUCLEOTIDE SEQUENCE [LARGE SCALE GENOMIC DNA]</scope>
    <source>
        <strain evidence="5 6">G18</strain>
    </source>
</reference>
<dbReference type="EMBL" id="JAGKQQ010000001">
    <property type="protein sequence ID" value="MBP3958368.1"/>
    <property type="molecule type" value="Genomic_DNA"/>
</dbReference>
<proteinExistence type="predicted"/>
<evidence type="ECO:0000256" key="3">
    <source>
        <dbReference type="ARBA" id="ARBA00022801"/>
    </source>
</evidence>
<evidence type="ECO:0000256" key="2">
    <source>
        <dbReference type="ARBA" id="ARBA00022722"/>
    </source>
</evidence>
<protein>
    <submittedName>
        <fullName evidence="5">VRR-NUC domain-containing protein</fullName>
    </submittedName>
</protein>
<dbReference type="Proteomes" id="UP000676565">
    <property type="component" value="Unassembled WGS sequence"/>
</dbReference>
<sequence>MLSVVVAWCHHNRVFVWRNNTGGFKHPVTGKYIRFGFPGSPDLLGMTRSGRFLGIECKREGGRLEDSQKRFKEQCEASGGIYLVIRSIDDLEAHREAILRG</sequence>